<feature type="region of interest" description="Disordered" evidence="9">
    <location>
        <begin position="26"/>
        <end position="50"/>
    </location>
</feature>
<dbReference type="PROSITE" id="PS50216">
    <property type="entry name" value="DHHC"/>
    <property type="match status" value="1"/>
</dbReference>
<evidence type="ECO:0000256" key="3">
    <source>
        <dbReference type="ARBA" id="ARBA00022737"/>
    </source>
</evidence>
<evidence type="ECO:0000256" key="1">
    <source>
        <dbReference type="ARBA" id="ARBA00004141"/>
    </source>
</evidence>
<feature type="transmembrane region" description="Helical" evidence="8">
    <location>
        <begin position="474"/>
        <end position="492"/>
    </location>
</feature>
<feature type="transmembrane region" description="Helical" evidence="8">
    <location>
        <begin position="533"/>
        <end position="556"/>
    </location>
</feature>
<evidence type="ECO:0000256" key="8">
    <source>
        <dbReference type="RuleBase" id="RU079119"/>
    </source>
</evidence>
<evidence type="ECO:0000256" key="6">
    <source>
        <dbReference type="ARBA" id="ARBA00023136"/>
    </source>
</evidence>
<keyword evidence="5 7" id="KW-0040">ANK repeat</keyword>
<feature type="region of interest" description="Disordered" evidence="9">
    <location>
        <begin position="623"/>
        <end position="647"/>
    </location>
</feature>
<evidence type="ECO:0000256" key="9">
    <source>
        <dbReference type="SAM" id="MobiDB-lite"/>
    </source>
</evidence>
<feature type="transmembrane region" description="Helical" evidence="8">
    <location>
        <begin position="379"/>
        <end position="398"/>
    </location>
</feature>
<keyword evidence="4 8" id="KW-1133">Transmembrane helix</keyword>
<feature type="repeat" description="ANK" evidence="7">
    <location>
        <begin position="119"/>
        <end position="151"/>
    </location>
</feature>
<keyword evidence="6 8" id="KW-0472">Membrane</keyword>
<dbReference type="EMBL" id="IACF01003631">
    <property type="protein sequence ID" value="LAB69242.1"/>
    <property type="molecule type" value="mRNA"/>
</dbReference>
<feature type="domain" description="Palmitoyltransferase DHHC" evidence="10">
    <location>
        <begin position="431"/>
        <end position="563"/>
    </location>
</feature>
<accession>A0A2P2I5D9</accession>
<comment type="subcellular location">
    <subcellularLocation>
        <location evidence="1">Membrane</location>
        <topology evidence="1">Multi-pass membrane protein</topology>
    </subcellularLocation>
</comment>
<feature type="transmembrane region" description="Helical" evidence="8">
    <location>
        <begin position="353"/>
        <end position="373"/>
    </location>
</feature>
<proteinExistence type="evidence at transcript level"/>
<dbReference type="GO" id="GO:0019706">
    <property type="term" value="F:protein-cysteine S-palmitoyltransferase activity"/>
    <property type="evidence" value="ECO:0007669"/>
    <property type="project" value="UniProtKB-EC"/>
</dbReference>
<dbReference type="PROSITE" id="PS50088">
    <property type="entry name" value="ANK_REPEAT"/>
    <property type="match status" value="3"/>
</dbReference>
<dbReference type="EC" id="2.3.1.225" evidence="8"/>
<feature type="transmembrane region" description="Helical" evidence="8">
    <location>
        <begin position="300"/>
        <end position="318"/>
    </location>
</feature>
<comment type="domain">
    <text evidence="8">The DHHC domain is required for palmitoyltransferase activity.</text>
</comment>
<dbReference type="SMART" id="SM00248">
    <property type="entry name" value="ANK"/>
    <property type="match status" value="5"/>
</dbReference>
<organism evidence="11">
    <name type="scientific">Hirondellea gigas</name>
    <dbReference type="NCBI Taxonomy" id="1518452"/>
    <lineage>
        <taxon>Eukaryota</taxon>
        <taxon>Metazoa</taxon>
        <taxon>Ecdysozoa</taxon>
        <taxon>Arthropoda</taxon>
        <taxon>Crustacea</taxon>
        <taxon>Multicrustacea</taxon>
        <taxon>Malacostraca</taxon>
        <taxon>Eumalacostraca</taxon>
        <taxon>Peracarida</taxon>
        <taxon>Amphipoda</taxon>
        <taxon>Amphilochidea</taxon>
        <taxon>Lysianassida</taxon>
        <taxon>Lysianassidira</taxon>
        <taxon>Lysianassoidea</taxon>
        <taxon>Lysianassidae</taxon>
        <taxon>Hirondellea</taxon>
    </lineage>
</organism>
<dbReference type="GO" id="GO:0016020">
    <property type="term" value="C:membrane"/>
    <property type="evidence" value="ECO:0007669"/>
    <property type="project" value="UniProtKB-SubCell"/>
</dbReference>
<comment type="similarity">
    <text evidence="8">Belongs to the DHHC palmitoyltransferase family.</text>
</comment>
<dbReference type="PANTHER" id="PTHR24161">
    <property type="entry name" value="ANK_REP_REGION DOMAIN-CONTAINING PROTEIN-RELATED"/>
    <property type="match status" value="1"/>
</dbReference>
<dbReference type="Gene3D" id="1.25.40.20">
    <property type="entry name" value="Ankyrin repeat-containing domain"/>
    <property type="match status" value="1"/>
</dbReference>
<evidence type="ECO:0000256" key="7">
    <source>
        <dbReference type="PROSITE-ProRule" id="PRU00023"/>
    </source>
</evidence>
<dbReference type="PANTHER" id="PTHR24161:SF85">
    <property type="entry name" value="PALMITOYLTRANSFERASE HIP14"/>
    <property type="match status" value="1"/>
</dbReference>
<keyword evidence="8 11" id="KW-0808">Transferase</keyword>
<dbReference type="PROSITE" id="PS50297">
    <property type="entry name" value="ANK_REP_REGION"/>
    <property type="match status" value="3"/>
</dbReference>
<feature type="repeat" description="ANK" evidence="7">
    <location>
        <begin position="85"/>
        <end position="117"/>
    </location>
</feature>
<feature type="transmembrane region" description="Helical" evidence="8">
    <location>
        <begin position="324"/>
        <end position="346"/>
    </location>
</feature>
<reference evidence="11" key="1">
    <citation type="journal article" date="2018" name="Biosci. Biotechnol. Biochem.">
        <title>Polysaccharide hydrolase of the hadal zone amphipods Hirondellea gigas.</title>
        <authorList>
            <person name="Kobayashi H."/>
            <person name="Nagahama T."/>
            <person name="Arai W."/>
            <person name="Sasagawa Y."/>
            <person name="Umeda M."/>
            <person name="Hayashi T."/>
            <person name="Nikaido I."/>
            <person name="Watanabe H."/>
            <person name="Oguri K."/>
            <person name="Kitazato H."/>
            <person name="Fujioka K."/>
            <person name="Kido Y."/>
            <person name="Takami H."/>
        </authorList>
    </citation>
    <scope>NUCLEOTIDE SEQUENCE</scope>
    <source>
        <tissue evidence="11">Whole body</tissue>
    </source>
</reference>
<keyword evidence="2 8" id="KW-0812">Transmembrane</keyword>
<evidence type="ECO:0000259" key="10">
    <source>
        <dbReference type="Pfam" id="PF01529"/>
    </source>
</evidence>
<dbReference type="Pfam" id="PF01529">
    <property type="entry name" value="DHHC"/>
    <property type="match status" value="1"/>
</dbReference>
<dbReference type="Pfam" id="PF12796">
    <property type="entry name" value="Ank_2"/>
    <property type="match status" value="2"/>
</dbReference>
<evidence type="ECO:0000256" key="4">
    <source>
        <dbReference type="ARBA" id="ARBA00022989"/>
    </source>
</evidence>
<keyword evidence="8" id="KW-0012">Acyltransferase</keyword>
<dbReference type="InterPro" id="IPR036770">
    <property type="entry name" value="Ankyrin_rpt-contain_sf"/>
</dbReference>
<dbReference type="SUPFAM" id="SSF48403">
    <property type="entry name" value="Ankyrin repeat"/>
    <property type="match status" value="1"/>
</dbReference>
<evidence type="ECO:0000256" key="5">
    <source>
        <dbReference type="ARBA" id="ARBA00023043"/>
    </source>
</evidence>
<keyword evidence="3" id="KW-0677">Repeat</keyword>
<evidence type="ECO:0000256" key="2">
    <source>
        <dbReference type="ARBA" id="ARBA00022692"/>
    </source>
</evidence>
<protein>
    <recommendedName>
        <fullName evidence="8">Palmitoyltransferase</fullName>
        <ecNumber evidence="8">2.3.1.225</ecNumber>
    </recommendedName>
</protein>
<evidence type="ECO:0000313" key="11">
    <source>
        <dbReference type="EMBL" id="LAB69242.1"/>
    </source>
</evidence>
<sequence>MAEERDPSCNPVDLVPQDACNPGSMYGVERETGNDHISETGEEETTHNESEYSNFDIVKATQYGVLERCQELVESGYDVNRRDNENVTLLHWAAINNRREIVKYYIRKGAVVDAIGGELLSTPLHWATRQGHLGMVVLLIQYGADPNIRDGEGCSCIHLAAQFGHTAIVAYLLARGANVNMRDKNGMTPLMWSAYRVTSVDPTRLLLTFGASVSTGDRLHGNTALHWAVQAKNSVAASVLINNGGACIDTPNAQGFSVYSLVMKRKTQWLDKKLLDKLQESQKLQRNILFRFFRDKKLRYWSMMLSPVLIFYIVGLIFQLNLLYLIKLALFVALYVLVYGASLLLFDDRLMTVMPMAVYLATKFWFYVTWVIYIHDSVGLWFSSMFMLTSLILWYNFVKAWRGDPGVITADQTQKYKTIMELAEQNGFDPAWFCSTCLVRRPLRSKHCAVCNRCVAKFDHHCPWVGNCIGALNLRYFVGYLLMLSVMCAFTLKGCMEYWLVNCGVSFPHVGLWTGLGMAGTCEPWVVWVASNAMLHVGWVTTLLACQIYQIVYLAMTTNERMNCYRYRHFQTGKKGEIKSPFNRGMWSNLVDLLNVSCLGLVQPSQKDWRVMFTVEQATAQEPVKAADRTDEEQPLVAGASSGGDGPVEEAFGFV</sequence>
<feature type="compositionally biased region" description="Basic and acidic residues" evidence="9">
    <location>
        <begin position="28"/>
        <end position="50"/>
    </location>
</feature>
<comment type="catalytic activity">
    <reaction evidence="8">
        <text>L-cysteinyl-[protein] + hexadecanoyl-CoA = S-hexadecanoyl-L-cysteinyl-[protein] + CoA</text>
        <dbReference type="Rhea" id="RHEA:36683"/>
        <dbReference type="Rhea" id="RHEA-COMP:10131"/>
        <dbReference type="Rhea" id="RHEA-COMP:11032"/>
        <dbReference type="ChEBI" id="CHEBI:29950"/>
        <dbReference type="ChEBI" id="CHEBI:57287"/>
        <dbReference type="ChEBI" id="CHEBI:57379"/>
        <dbReference type="ChEBI" id="CHEBI:74151"/>
        <dbReference type="EC" id="2.3.1.225"/>
    </reaction>
</comment>
<name>A0A2P2I5D9_9CRUS</name>
<dbReference type="InterPro" id="IPR002110">
    <property type="entry name" value="Ankyrin_rpt"/>
</dbReference>
<dbReference type="InterPro" id="IPR001594">
    <property type="entry name" value="Palmitoyltrfase_DHHC"/>
</dbReference>
<dbReference type="AlphaFoldDB" id="A0A2P2I5D9"/>
<feature type="repeat" description="ANK" evidence="7">
    <location>
        <begin position="152"/>
        <end position="184"/>
    </location>
</feature>